<dbReference type="NCBIfam" id="TIGR01023">
    <property type="entry name" value="rpmG_bact"/>
    <property type="match status" value="1"/>
</dbReference>
<evidence type="ECO:0000256" key="2">
    <source>
        <dbReference type="ARBA" id="ARBA00007596"/>
    </source>
</evidence>
<dbReference type="GO" id="GO:0003735">
    <property type="term" value="F:structural constituent of ribosome"/>
    <property type="evidence" value="ECO:0007669"/>
    <property type="project" value="InterPro"/>
</dbReference>
<dbReference type="GO" id="GO:0005739">
    <property type="term" value="C:mitochondrion"/>
    <property type="evidence" value="ECO:0007669"/>
    <property type="project" value="UniProtKB-SubCell"/>
</dbReference>
<name>A0A0C3FIQ7_PILCF</name>
<dbReference type="PANTHER" id="PTHR47037:SF1">
    <property type="entry name" value="LARGE RIBOSOMAL SUBUNIT PROTEIN BL33M"/>
    <property type="match status" value="1"/>
</dbReference>
<gene>
    <name evidence="7" type="ORF">PILCRDRAFT_6522</name>
</gene>
<keyword evidence="4" id="KW-0496">Mitochondrion</keyword>
<evidence type="ECO:0000313" key="7">
    <source>
        <dbReference type="EMBL" id="KIM84255.1"/>
    </source>
</evidence>
<dbReference type="PANTHER" id="PTHR47037">
    <property type="entry name" value="39S RIBOSOMAL PROTEIN L33, MITOCHONDRIAL"/>
    <property type="match status" value="1"/>
</dbReference>
<dbReference type="InterPro" id="IPR052008">
    <property type="entry name" value="Mitoribosomal_protein_bL33"/>
</dbReference>
<proteinExistence type="inferred from homology"/>
<evidence type="ECO:0000256" key="5">
    <source>
        <dbReference type="ARBA" id="ARBA00023274"/>
    </source>
</evidence>
<reference evidence="7 8" key="1">
    <citation type="submission" date="2014-04" db="EMBL/GenBank/DDBJ databases">
        <authorList>
            <consortium name="DOE Joint Genome Institute"/>
            <person name="Kuo A."/>
            <person name="Tarkka M."/>
            <person name="Buscot F."/>
            <person name="Kohler A."/>
            <person name="Nagy L.G."/>
            <person name="Floudas D."/>
            <person name="Copeland A."/>
            <person name="Barry K.W."/>
            <person name="Cichocki N."/>
            <person name="Veneault-Fourrey C."/>
            <person name="LaButti K."/>
            <person name="Lindquist E.A."/>
            <person name="Lipzen A."/>
            <person name="Lundell T."/>
            <person name="Morin E."/>
            <person name="Murat C."/>
            <person name="Sun H."/>
            <person name="Tunlid A."/>
            <person name="Henrissat B."/>
            <person name="Grigoriev I.V."/>
            <person name="Hibbett D.S."/>
            <person name="Martin F."/>
            <person name="Nordberg H.P."/>
            <person name="Cantor M.N."/>
            <person name="Hua S.X."/>
        </authorList>
    </citation>
    <scope>NUCLEOTIDE SEQUENCE [LARGE SCALE GENOMIC DNA]</scope>
    <source>
        <strain evidence="7 8">F 1598</strain>
    </source>
</reference>
<dbReference type="Pfam" id="PF00471">
    <property type="entry name" value="Ribosomal_L33"/>
    <property type="match status" value="1"/>
</dbReference>
<evidence type="ECO:0000256" key="3">
    <source>
        <dbReference type="ARBA" id="ARBA00022980"/>
    </source>
</evidence>
<sequence length="59" mass="6688">MAAKAKARTIIVRLISTAQTGYFYTTKRTRLGPRLSAIKYDPTVKQRVLFVESKKSKKA</sequence>
<dbReference type="GO" id="GO:1990904">
    <property type="term" value="C:ribonucleoprotein complex"/>
    <property type="evidence" value="ECO:0007669"/>
    <property type="project" value="UniProtKB-KW"/>
</dbReference>
<dbReference type="SUPFAM" id="SSF57829">
    <property type="entry name" value="Zn-binding ribosomal proteins"/>
    <property type="match status" value="1"/>
</dbReference>
<dbReference type="InterPro" id="IPR001705">
    <property type="entry name" value="Ribosomal_bL33"/>
</dbReference>
<evidence type="ECO:0000256" key="1">
    <source>
        <dbReference type="ARBA" id="ARBA00004173"/>
    </source>
</evidence>
<reference evidence="8" key="2">
    <citation type="submission" date="2015-01" db="EMBL/GenBank/DDBJ databases">
        <title>Evolutionary Origins and Diversification of the Mycorrhizal Mutualists.</title>
        <authorList>
            <consortium name="DOE Joint Genome Institute"/>
            <consortium name="Mycorrhizal Genomics Consortium"/>
            <person name="Kohler A."/>
            <person name="Kuo A."/>
            <person name="Nagy L.G."/>
            <person name="Floudas D."/>
            <person name="Copeland A."/>
            <person name="Barry K.W."/>
            <person name="Cichocki N."/>
            <person name="Veneault-Fourrey C."/>
            <person name="LaButti K."/>
            <person name="Lindquist E.A."/>
            <person name="Lipzen A."/>
            <person name="Lundell T."/>
            <person name="Morin E."/>
            <person name="Murat C."/>
            <person name="Riley R."/>
            <person name="Ohm R."/>
            <person name="Sun H."/>
            <person name="Tunlid A."/>
            <person name="Henrissat B."/>
            <person name="Grigoriev I.V."/>
            <person name="Hibbett D.S."/>
            <person name="Martin F."/>
        </authorList>
    </citation>
    <scope>NUCLEOTIDE SEQUENCE [LARGE SCALE GENOMIC DNA]</scope>
    <source>
        <strain evidence="8">F 1598</strain>
    </source>
</reference>
<keyword evidence="8" id="KW-1185">Reference proteome</keyword>
<dbReference type="Proteomes" id="UP000054166">
    <property type="component" value="Unassembled WGS sequence"/>
</dbReference>
<dbReference type="AlphaFoldDB" id="A0A0C3FIQ7"/>
<keyword evidence="5" id="KW-0687">Ribonucleoprotein</keyword>
<evidence type="ECO:0000313" key="8">
    <source>
        <dbReference type="Proteomes" id="UP000054166"/>
    </source>
</evidence>
<dbReference type="Gene3D" id="2.20.28.120">
    <property type="entry name" value="Ribosomal protein L33"/>
    <property type="match status" value="1"/>
</dbReference>
<comment type="subcellular location">
    <subcellularLocation>
        <location evidence="1">Mitochondrion</location>
    </subcellularLocation>
</comment>
<dbReference type="InterPro" id="IPR011332">
    <property type="entry name" value="Ribosomal_zn-bd"/>
</dbReference>
<dbReference type="HOGENOM" id="CLU_190949_1_2_1"/>
<evidence type="ECO:0000256" key="4">
    <source>
        <dbReference type="ARBA" id="ARBA00023128"/>
    </source>
</evidence>
<protein>
    <recommendedName>
        <fullName evidence="6">Large ribosomal subunit protein bL33m</fullName>
    </recommendedName>
</protein>
<dbReference type="OrthoDB" id="275534at2759"/>
<dbReference type="GO" id="GO:0005840">
    <property type="term" value="C:ribosome"/>
    <property type="evidence" value="ECO:0007669"/>
    <property type="project" value="UniProtKB-KW"/>
</dbReference>
<dbReference type="GO" id="GO:0006412">
    <property type="term" value="P:translation"/>
    <property type="evidence" value="ECO:0007669"/>
    <property type="project" value="InterPro"/>
</dbReference>
<evidence type="ECO:0000256" key="6">
    <source>
        <dbReference type="ARBA" id="ARBA00035275"/>
    </source>
</evidence>
<accession>A0A0C3FIQ7</accession>
<dbReference type="InterPro" id="IPR038584">
    <property type="entry name" value="Ribosomal_bL33_sf"/>
</dbReference>
<keyword evidence="3" id="KW-0689">Ribosomal protein</keyword>
<dbReference type="EMBL" id="KN832988">
    <property type="protein sequence ID" value="KIM84255.1"/>
    <property type="molecule type" value="Genomic_DNA"/>
</dbReference>
<organism evidence="7 8">
    <name type="scientific">Piloderma croceum (strain F 1598)</name>
    <dbReference type="NCBI Taxonomy" id="765440"/>
    <lineage>
        <taxon>Eukaryota</taxon>
        <taxon>Fungi</taxon>
        <taxon>Dikarya</taxon>
        <taxon>Basidiomycota</taxon>
        <taxon>Agaricomycotina</taxon>
        <taxon>Agaricomycetes</taxon>
        <taxon>Agaricomycetidae</taxon>
        <taxon>Atheliales</taxon>
        <taxon>Atheliaceae</taxon>
        <taxon>Piloderma</taxon>
    </lineage>
</organism>
<comment type="similarity">
    <text evidence="2">Belongs to the bacterial ribosomal protein bL33 family.</text>
</comment>
<dbReference type="InParanoid" id="A0A0C3FIQ7"/>
<dbReference type="FunCoup" id="A0A0C3FIQ7">
    <property type="interactions" value="164"/>
</dbReference>
<dbReference type="STRING" id="765440.A0A0C3FIQ7"/>